<accession>A0ACC0MI90</accession>
<name>A0ACC0MI90_RHOML</name>
<protein>
    <submittedName>
        <fullName evidence="1">Uncharacterized protein</fullName>
    </submittedName>
</protein>
<comment type="caution">
    <text evidence="1">The sequence shown here is derived from an EMBL/GenBank/DDBJ whole genome shotgun (WGS) entry which is preliminary data.</text>
</comment>
<proteinExistence type="predicted"/>
<evidence type="ECO:0000313" key="1">
    <source>
        <dbReference type="EMBL" id="KAI8540746.1"/>
    </source>
</evidence>
<gene>
    <name evidence="1" type="ORF">RHMOL_Rhmol08G0009500</name>
</gene>
<sequence length="360" mass="40637">MDGNHGMFTEILKQKDLETAYGVEIHSEALYLACEITVRHSNVLFANEEVGSDNFEDLLQEKAFGLVKNACLRLRHDLDTDAEENALDTDEYLLYRAHVELEEIKKEKDHGKRIWIPRVEKEYQDLMDKWDRFMRTRCFWRGEELQMLQQVRQGLVSFMQEAEEDKKTEMKPTFGMAQCFSSLLTELLLSTLENHQQNLAVTPRLVSEAASPLTGFPASWLLCGSKPPLQDLESRLSERLVGQDRVSFLICRALSRQKSGPGPLGSFLFLFGSGRGRTEHAKALAKNLFDDDKLLTEVDMSDYGESDSASRLFGAPSSGEECGAGGLLTEAVKKRPFGVILLDNVDRAHPAVTDLLIKIF</sequence>
<organism evidence="1 2">
    <name type="scientific">Rhododendron molle</name>
    <name type="common">Chinese azalea</name>
    <name type="synonym">Azalea mollis</name>
    <dbReference type="NCBI Taxonomy" id="49168"/>
    <lineage>
        <taxon>Eukaryota</taxon>
        <taxon>Viridiplantae</taxon>
        <taxon>Streptophyta</taxon>
        <taxon>Embryophyta</taxon>
        <taxon>Tracheophyta</taxon>
        <taxon>Spermatophyta</taxon>
        <taxon>Magnoliopsida</taxon>
        <taxon>eudicotyledons</taxon>
        <taxon>Gunneridae</taxon>
        <taxon>Pentapetalae</taxon>
        <taxon>asterids</taxon>
        <taxon>Ericales</taxon>
        <taxon>Ericaceae</taxon>
        <taxon>Ericoideae</taxon>
        <taxon>Rhodoreae</taxon>
        <taxon>Rhododendron</taxon>
    </lineage>
</organism>
<keyword evidence="2" id="KW-1185">Reference proteome</keyword>
<evidence type="ECO:0000313" key="2">
    <source>
        <dbReference type="Proteomes" id="UP001062846"/>
    </source>
</evidence>
<dbReference type="EMBL" id="CM046395">
    <property type="protein sequence ID" value="KAI8540746.1"/>
    <property type="molecule type" value="Genomic_DNA"/>
</dbReference>
<reference evidence="1" key="1">
    <citation type="submission" date="2022-02" db="EMBL/GenBank/DDBJ databases">
        <title>Plant Genome Project.</title>
        <authorList>
            <person name="Zhang R.-G."/>
        </authorList>
    </citation>
    <scope>NUCLEOTIDE SEQUENCE</scope>
    <source>
        <strain evidence="1">AT1</strain>
    </source>
</reference>
<dbReference type="Proteomes" id="UP001062846">
    <property type="component" value="Chromosome 8"/>
</dbReference>